<dbReference type="NCBIfam" id="TIGR00732">
    <property type="entry name" value="dprA"/>
    <property type="match status" value="1"/>
</dbReference>
<dbReference type="Pfam" id="PF17782">
    <property type="entry name" value="WHD_DprA"/>
    <property type="match status" value="1"/>
</dbReference>
<protein>
    <submittedName>
        <fullName evidence="5">DNA processing protein</fullName>
    </submittedName>
</protein>
<name>A0A240E2P1_9GAMM</name>
<dbReference type="InterPro" id="IPR041614">
    <property type="entry name" value="DprA_WH"/>
</dbReference>
<evidence type="ECO:0000256" key="2">
    <source>
        <dbReference type="SAM" id="MobiDB-lite"/>
    </source>
</evidence>
<dbReference type="Gene3D" id="1.10.10.10">
    <property type="entry name" value="Winged helix-like DNA-binding domain superfamily/Winged helix DNA-binding domain"/>
    <property type="match status" value="1"/>
</dbReference>
<dbReference type="InterPro" id="IPR003488">
    <property type="entry name" value="DprA"/>
</dbReference>
<sequence length="386" mass="42560">MQISQVEREQLTLWYLLHHSFTAYNRLIQYFGDAHTAIQPNAVDIWRQLKLHANHIERLQHFHTAPSDLDRILQQVEQYTDHILFKGQAHYPAQLAPHDDSPPILFVQGNADVLHQPQIAMVGSRSPSPHGAQIAYDFAHFFAEKNYVVSSGLALGIDAACHHGAIQKGQSIAVIGTGLDQCYPAAHQSLWQSIIAQGGAIISEFLPNTPPAKPNFPRRNRIISGLSLGTVVVEAGLESGSLITAKKAADQGKQVFAIPGHIYSQYHQGCHQLIRDGATLVDHPLQVIEDLNMFGHLPSIVPPSGAASSAKPVLKKSNDQSTAPQTENVEIPEHLNVLYQQLDWIGISIDELAIRLNQNIIDLNVALVELELLGLCKQHGGRYLRC</sequence>
<dbReference type="InterPro" id="IPR036388">
    <property type="entry name" value="WH-like_DNA-bd_sf"/>
</dbReference>
<proteinExistence type="inferred from homology"/>
<dbReference type="PANTHER" id="PTHR43022:SF1">
    <property type="entry name" value="PROTEIN SMF"/>
    <property type="match status" value="1"/>
</dbReference>
<feature type="region of interest" description="Disordered" evidence="2">
    <location>
        <begin position="308"/>
        <end position="327"/>
    </location>
</feature>
<evidence type="ECO:0000313" key="5">
    <source>
        <dbReference type="EMBL" id="SNX43038.1"/>
    </source>
</evidence>
<dbReference type="OrthoDB" id="9785707at2"/>
<feature type="domain" description="DprA winged helix" evidence="4">
    <location>
        <begin position="332"/>
        <end position="381"/>
    </location>
</feature>
<dbReference type="GO" id="GO:0009294">
    <property type="term" value="P:DNA-mediated transformation"/>
    <property type="evidence" value="ECO:0007669"/>
    <property type="project" value="InterPro"/>
</dbReference>
<accession>A0A240E2P1</accession>
<dbReference type="RefSeq" id="WP_097077380.1">
    <property type="nucleotide sequence ID" value="NZ_BAABHT010000020.1"/>
</dbReference>
<dbReference type="AlphaFoldDB" id="A0A240E2P1"/>
<reference evidence="6" key="1">
    <citation type="submission" date="2016-09" db="EMBL/GenBank/DDBJ databases">
        <authorList>
            <person name="Varghese N."/>
            <person name="Submissions S."/>
        </authorList>
    </citation>
    <scope>NUCLEOTIDE SEQUENCE [LARGE SCALE GENOMIC DNA]</scope>
    <source>
        <strain evidence="6">ANC 4466</strain>
    </source>
</reference>
<evidence type="ECO:0000259" key="3">
    <source>
        <dbReference type="Pfam" id="PF02481"/>
    </source>
</evidence>
<dbReference type="Pfam" id="PF02481">
    <property type="entry name" value="DNA_processg_A"/>
    <property type="match status" value="1"/>
</dbReference>
<dbReference type="EMBL" id="OANT01000001">
    <property type="protein sequence ID" value="SNX43038.1"/>
    <property type="molecule type" value="Genomic_DNA"/>
</dbReference>
<evidence type="ECO:0000256" key="1">
    <source>
        <dbReference type="ARBA" id="ARBA00006525"/>
    </source>
</evidence>
<dbReference type="SUPFAM" id="SSF102405">
    <property type="entry name" value="MCP/YpsA-like"/>
    <property type="match status" value="1"/>
</dbReference>
<evidence type="ECO:0000259" key="4">
    <source>
        <dbReference type="Pfam" id="PF17782"/>
    </source>
</evidence>
<evidence type="ECO:0000313" key="6">
    <source>
        <dbReference type="Proteomes" id="UP000219042"/>
    </source>
</evidence>
<feature type="domain" description="Smf/DprA SLOG" evidence="3">
    <location>
        <begin position="83"/>
        <end position="291"/>
    </location>
</feature>
<dbReference type="Proteomes" id="UP000219042">
    <property type="component" value="Unassembled WGS sequence"/>
</dbReference>
<organism evidence="5 6">
    <name type="scientific">Acinetobacter puyangensis</name>
    <dbReference type="NCBI Taxonomy" id="1096779"/>
    <lineage>
        <taxon>Bacteria</taxon>
        <taxon>Pseudomonadati</taxon>
        <taxon>Pseudomonadota</taxon>
        <taxon>Gammaproteobacteria</taxon>
        <taxon>Moraxellales</taxon>
        <taxon>Moraxellaceae</taxon>
        <taxon>Acinetobacter</taxon>
    </lineage>
</organism>
<gene>
    <name evidence="5" type="ORF">SAMN05421731_10172</name>
</gene>
<dbReference type="InterPro" id="IPR057666">
    <property type="entry name" value="DrpA_SLOG"/>
</dbReference>
<dbReference type="Gene3D" id="3.40.50.450">
    <property type="match status" value="1"/>
</dbReference>
<dbReference type="PANTHER" id="PTHR43022">
    <property type="entry name" value="PROTEIN SMF"/>
    <property type="match status" value="1"/>
</dbReference>
<comment type="similarity">
    <text evidence="1">Belongs to the DprA/Smf family.</text>
</comment>
<keyword evidence="6" id="KW-1185">Reference proteome</keyword>